<feature type="transmembrane region" description="Helical" evidence="1">
    <location>
        <begin position="14"/>
        <end position="40"/>
    </location>
</feature>
<dbReference type="GO" id="GO:0018996">
    <property type="term" value="P:molting cycle, collagen and cuticulin-based cuticle"/>
    <property type="evidence" value="ECO:0007669"/>
    <property type="project" value="TreeGrafter"/>
</dbReference>
<dbReference type="Gene3D" id="1.20.1640.10">
    <property type="entry name" value="Multidrug efflux transporter AcrB transmembrane domain"/>
    <property type="match status" value="1"/>
</dbReference>
<dbReference type="InterPro" id="IPR001036">
    <property type="entry name" value="Acrflvin-R"/>
</dbReference>
<dbReference type="SUPFAM" id="SSF82866">
    <property type="entry name" value="Multidrug efflux transporter AcrB transmembrane domain"/>
    <property type="match status" value="1"/>
</dbReference>
<name>A0A3P7E2W8_WUCBA</name>
<dbReference type="AlphaFoldDB" id="A0A3P7E2W8"/>
<evidence type="ECO:0000256" key="1">
    <source>
        <dbReference type="SAM" id="Phobius"/>
    </source>
</evidence>
<dbReference type="GO" id="GO:0030659">
    <property type="term" value="C:cytoplasmic vesicle membrane"/>
    <property type="evidence" value="ECO:0007669"/>
    <property type="project" value="TreeGrafter"/>
</dbReference>
<dbReference type="PANTHER" id="PTHR10796:SF94">
    <property type="entry name" value="SSD DOMAIN-CONTAINING PROTEIN"/>
    <property type="match status" value="1"/>
</dbReference>
<protein>
    <recommendedName>
        <fullName evidence="4">SSD domain-containing protein</fullName>
    </recommendedName>
</protein>
<dbReference type="InParanoid" id="A0A3P7E2W8"/>
<feature type="transmembrane region" description="Helical" evidence="1">
    <location>
        <begin position="61"/>
        <end position="86"/>
    </location>
</feature>
<dbReference type="PANTHER" id="PTHR10796">
    <property type="entry name" value="PATCHED-RELATED"/>
    <property type="match status" value="1"/>
</dbReference>
<accession>A0A3P7E2W8</accession>
<evidence type="ECO:0000313" key="2">
    <source>
        <dbReference type="EMBL" id="VDM10189.1"/>
    </source>
</evidence>
<dbReference type="InterPro" id="IPR051697">
    <property type="entry name" value="Patched_domain-protein"/>
</dbReference>
<keyword evidence="3" id="KW-1185">Reference proteome</keyword>
<dbReference type="GO" id="GO:0006897">
    <property type="term" value="P:endocytosis"/>
    <property type="evidence" value="ECO:0007669"/>
    <property type="project" value="TreeGrafter"/>
</dbReference>
<dbReference type="EMBL" id="UYWW01001240">
    <property type="protein sequence ID" value="VDM10189.1"/>
    <property type="molecule type" value="Genomic_DNA"/>
</dbReference>
<evidence type="ECO:0008006" key="4">
    <source>
        <dbReference type="Google" id="ProtNLM"/>
    </source>
</evidence>
<dbReference type="GO" id="GO:0005886">
    <property type="term" value="C:plasma membrane"/>
    <property type="evidence" value="ECO:0007669"/>
    <property type="project" value="TreeGrafter"/>
</dbReference>
<organism evidence="2 3">
    <name type="scientific">Wuchereria bancrofti</name>
    <dbReference type="NCBI Taxonomy" id="6293"/>
    <lineage>
        <taxon>Eukaryota</taxon>
        <taxon>Metazoa</taxon>
        <taxon>Ecdysozoa</taxon>
        <taxon>Nematoda</taxon>
        <taxon>Chromadorea</taxon>
        <taxon>Rhabditida</taxon>
        <taxon>Spirurina</taxon>
        <taxon>Spiruromorpha</taxon>
        <taxon>Filarioidea</taxon>
        <taxon>Onchocercidae</taxon>
        <taxon>Wuchereria</taxon>
    </lineage>
</organism>
<keyword evidence="1" id="KW-1133">Transmembrane helix</keyword>
<evidence type="ECO:0000313" key="3">
    <source>
        <dbReference type="Proteomes" id="UP000270924"/>
    </source>
</evidence>
<gene>
    <name evidence="2" type="ORF">WBA_LOCUS3575</name>
</gene>
<sequence>MGILSLFGLDLDPITMIVVIIAIGFSVDFTAHTCYHFYHYDNSPHISNKCNDYQTRKLTDIYLVVGEPIVEGAISTILCMLPVFVISTESIKSFAKTIITVILLSIFHGIIIVPAILSLRISRTNMNEGTIMATNHNTNVKSECKNETVM</sequence>
<proteinExistence type="predicted"/>
<dbReference type="OMA" id="ECIDHRI"/>
<keyword evidence="1" id="KW-0812">Transmembrane</keyword>
<keyword evidence="1" id="KW-0472">Membrane</keyword>
<dbReference type="OrthoDB" id="6510177at2759"/>
<dbReference type="PRINTS" id="PR00702">
    <property type="entry name" value="ACRIFLAVINRP"/>
</dbReference>
<feature type="transmembrane region" description="Helical" evidence="1">
    <location>
        <begin position="98"/>
        <end position="117"/>
    </location>
</feature>
<dbReference type="Proteomes" id="UP000270924">
    <property type="component" value="Unassembled WGS sequence"/>
</dbReference>
<reference evidence="2 3" key="1">
    <citation type="submission" date="2018-11" db="EMBL/GenBank/DDBJ databases">
        <authorList>
            <consortium name="Pathogen Informatics"/>
        </authorList>
    </citation>
    <scope>NUCLEOTIDE SEQUENCE [LARGE SCALE GENOMIC DNA]</scope>
</reference>
<dbReference type="GO" id="GO:0022857">
    <property type="term" value="F:transmembrane transporter activity"/>
    <property type="evidence" value="ECO:0007669"/>
    <property type="project" value="InterPro"/>
</dbReference>